<sequence>MSRTSSNWRTALWHLRNGGPSQLREWRRRQRLSVNTPAPRPTGRFDPLDVEPYVPNERPKAFGQLRVAVIMDDFSLQAWGAEFDTVVVTPSEWREQVQSVDLLFVESAWNGNRGAWQYQLTGSKAPSEALRELVAYCREQGIPSVFWNKEDPPHFDDFLDTAKLFDAVFTSDANKLPDYRERLGHDRVDVLNFAAQPTIHNPIRQHGGEPEGDIAFAGMYFAHKYPERREQMQLLLGAANDVSAKMPRGLTIYSRFAGGDENYQFPAPFDERVVGSLPYDKMLSAYREHKVFLNVNSVVDSPSMCARRVFELTASGTPVVSAPSEAIPNYFSQDEVSVVETPEQARWSMRALVNSRQLRDRMVHRGQRTIWGQHTYTHRAEQVLEAAGIAHEPATGRRSVTAMVSTNRPGQVRHALEQVARQRGVDVQLALVTHGFDIDVADYRAQARELGLENVVVRRGDEAWQLGDCLNELVRMADGSFAAKMDDDDLYGPDYLLDQTNALWFTGADAVGKQASYLYLGSRDAVLLRNPEREHRWTTFVAGPTIVAPRVTFEANPFESRSRGEDTAFLRSIGDAGGRVYSADRFNFMQVRGATAHTWQVEDQEFLANSRVETYGLN</sequence>
<comment type="caution">
    <text evidence="2">The sequence shown here is derived from an EMBL/GenBank/DDBJ whole genome shotgun (WGS) entry which is preliminary data.</text>
</comment>
<dbReference type="SUPFAM" id="SSF53448">
    <property type="entry name" value="Nucleotide-diphospho-sugar transferases"/>
    <property type="match status" value="1"/>
</dbReference>
<dbReference type="EC" id="2.4.-.-" evidence="2"/>
<dbReference type="GO" id="GO:0016757">
    <property type="term" value="F:glycosyltransferase activity"/>
    <property type="evidence" value="ECO:0007669"/>
    <property type="project" value="UniProtKB-KW"/>
</dbReference>
<proteinExistence type="predicted"/>
<dbReference type="InterPro" id="IPR029044">
    <property type="entry name" value="Nucleotide-diphossugar_trans"/>
</dbReference>
<feature type="domain" description="Spore protein YkvP/CgeB glycosyl transferase-like" evidence="1">
    <location>
        <begin position="268"/>
        <end position="385"/>
    </location>
</feature>
<dbReference type="Gene3D" id="3.90.550.10">
    <property type="entry name" value="Spore Coat Polysaccharide Biosynthesis Protein SpsA, Chain A"/>
    <property type="match status" value="1"/>
</dbReference>
<keyword evidence="2" id="KW-0808">Transferase</keyword>
<organism evidence="2 3">
    <name type="scientific">Gulosibacter faecalis</name>
    <dbReference type="NCBI Taxonomy" id="272240"/>
    <lineage>
        <taxon>Bacteria</taxon>
        <taxon>Bacillati</taxon>
        <taxon>Actinomycetota</taxon>
        <taxon>Actinomycetes</taxon>
        <taxon>Micrococcales</taxon>
        <taxon>Microbacteriaceae</taxon>
        <taxon>Gulosibacter</taxon>
    </lineage>
</organism>
<protein>
    <submittedName>
        <fullName evidence="2">Glycosyltransferase</fullName>
        <ecNumber evidence="2">2.4.-.-</ecNumber>
    </submittedName>
</protein>
<dbReference type="RefSeq" id="WP_390294837.1">
    <property type="nucleotide sequence ID" value="NZ_JBHUNE010000003.1"/>
</dbReference>
<dbReference type="Proteomes" id="UP001597492">
    <property type="component" value="Unassembled WGS sequence"/>
</dbReference>
<accession>A0ABW5UXU7</accession>
<dbReference type="Gene3D" id="3.40.50.2000">
    <property type="entry name" value="Glycogen Phosphorylase B"/>
    <property type="match status" value="1"/>
</dbReference>
<evidence type="ECO:0000259" key="1">
    <source>
        <dbReference type="Pfam" id="PF13524"/>
    </source>
</evidence>
<evidence type="ECO:0000313" key="2">
    <source>
        <dbReference type="EMBL" id="MFD2757249.1"/>
    </source>
</evidence>
<keyword evidence="2" id="KW-0328">Glycosyltransferase</keyword>
<keyword evidence="3" id="KW-1185">Reference proteome</keyword>
<dbReference type="SUPFAM" id="SSF53756">
    <property type="entry name" value="UDP-Glycosyltransferase/glycogen phosphorylase"/>
    <property type="match status" value="1"/>
</dbReference>
<reference evidence="3" key="1">
    <citation type="journal article" date="2019" name="Int. J. Syst. Evol. Microbiol.">
        <title>The Global Catalogue of Microorganisms (GCM) 10K type strain sequencing project: providing services to taxonomists for standard genome sequencing and annotation.</title>
        <authorList>
            <consortium name="The Broad Institute Genomics Platform"/>
            <consortium name="The Broad Institute Genome Sequencing Center for Infectious Disease"/>
            <person name="Wu L."/>
            <person name="Ma J."/>
        </authorList>
    </citation>
    <scope>NUCLEOTIDE SEQUENCE [LARGE SCALE GENOMIC DNA]</scope>
    <source>
        <strain evidence="3">TISTR 1514</strain>
    </source>
</reference>
<dbReference type="CDD" id="cd00761">
    <property type="entry name" value="Glyco_tranf_GTA_type"/>
    <property type="match status" value="1"/>
</dbReference>
<feature type="non-terminal residue" evidence="2">
    <location>
        <position position="618"/>
    </location>
</feature>
<dbReference type="EMBL" id="JBHUNE010000003">
    <property type="protein sequence ID" value="MFD2757249.1"/>
    <property type="molecule type" value="Genomic_DNA"/>
</dbReference>
<dbReference type="Pfam" id="PF13524">
    <property type="entry name" value="Glyco_trans_1_2"/>
    <property type="match status" value="1"/>
</dbReference>
<gene>
    <name evidence="2" type="ORF">ACFSW7_02515</name>
</gene>
<evidence type="ECO:0000313" key="3">
    <source>
        <dbReference type="Proteomes" id="UP001597492"/>
    </source>
</evidence>
<name>A0ABW5UXU7_9MICO</name>
<dbReference type="InterPro" id="IPR055259">
    <property type="entry name" value="YkvP/CgeB_Glyco_trans-like"/>
</dbReference>